<comment type="caution">
    <text evidence="1">The sequence shown here is derived from an EMBL/GenBank/DDBJ whole genome shotgun (WGS) entry which is preliminary data.</text>
</comment>
<accession>A0ABT6FFS8</accession>
<evidence type="ECO:0000313" key="2">
    <source>
        <dbReference type="Proteomes" id="UP001216907"/>
    </source>
</evidence>
<dbReference type="EMBL" id="JARRAG010000002">
    <property type="protein sequence ID" value="MDG3006432.1"/>
    <property type="molecule type" value="Genomic_DNA"/>
</dbReference>
<evidence type="ECO:0000313" key="1">
    <source>
        <dbReference type="EMBL" id="MDG3006432.1"/>
    </source>
</evidence>
<keyword evidence="2" id="KW-1185">Reference proteome</keyword>
<organism evidence="1 2">
    <name type="scientific">Paludisphaera mucosa</name>
    <dbReference type="NCBI Taxonomy" id="3030827"/>
    <lineage>
        <taxon>Bacteria</taxon>
        <taxon>Pseudomonadati</taxon>
        <taxon>Planctomycetota</taxon>
        <taxon>Planctomycetia</taxon>
        <taxon>Isosphaerales</taxon>
        <taxon>Isosphaeraceae</taxon>
        <taxon>Paludisphaera</taxon>
    </lineage>
</organism>
<reference evidence="1 2" key="1">
    <citation type="submission" date="2023-03" db="EMBL/GenBank/DDBJ databases">
        <title>Paludisphaera mucosa sp. nov. a novel planctomycete from northern fen.</title>
        <authorList>
            <person name="Ivanova A."/>
        </authorList>
    </citation>
    <scope>NUCLEOTIDE SEQUENCE [LARGE SCALE GENOMIC DNA]</scope>
    <source>
        <strain evidence="1 2">Pla2</strain>
    </source>
</reference>
<proteinExistence type="predicted"/>
<name>A0ABT6FFS8_9BACT</name>
<sequence>MKGREGDIQYAFARLLGIAHNDIDGNLSLGCWNLPTDFRETDESYLREMSHGDGGIYVVDLLNFTIATHAGYGLKHQNERDGGEADRVAAKAITESRGKAA</sequence>
<gene>
    <name evidence="1" type="ORF">PZE19_21890</name>
</gene>
<dbReference type="Proteomes" id="UP001216907">
    <property type="component" value="Unassembled WGS sequence"/>
</dbReference>
<dbReference type="RefSeq" id="WP_277862729.1">
    <property type="nucleotide sequence ID" value="NZ_JARRAG010000002.1"/>
</dbReference>
<protein>
    <submittedName>
        <fullName evidence="1">Uncharacterized protein</fullName>
    </submittedName>
</protein>